<dbReference type="AlphaFoldDB" id="A0A8J4LKW0"/>
<organism evidence="1 2">
    <name type="scientific">Volvox reticuliferus</name>
    <dbReference type="NCBI Taxonomy" id="1737510"/>
    <lineage>
        <taxon>Eukaryota</taxon>
        <taxon>Viridiplantae</taxon>
        <taxon>Chlorophyta</taxon>
        <taxon>core chlorophytes</taxon>
        <taxon>Chlorophyceae</taxon>
        <taxon>CS clade</taxon>
        <taxon>Chlamydomonadales</taxon>
        <taxon>Volvocaceae</taxon>
        <taxon>Volvox</taxon>
    </lineage>
</organism>
<dbReference type="Proteomes" id="UP000722791">
    <property type="component" value="Unassembled WGS sequence"/>
</dbReference>
<proteinExistence type="predicted"/>
<evidence type="ECO:0000313" key="2">
    <source>
        <dbReference type="Proteomes" id="UP000722791"/>
    </source>
</evidence>
<comment type="caution">
    <text evidence="1">The sequence shown here is derived from an EMBL/GenBank/DDBJ whole genome shotgun (WGS) entry which is preliminary data.</text>
</comment>
<sequence length="262" mass="29427">MVFSDPNFLRVNCLSCNCISGSTDFLMDFLVELKKSAANQQLSAAASTPIPSYRSAVAMAVAIQDFMERLPRDRLNFLLIDEVQSFYLFRQCVLDNYLPTGRSGSTLDVDELQMRCILKELLLDSPRWVAWAITGSSMATIWANIAATPPNGFALIMHHHRLNLSPMVSMGALQVAWEQLKAQAATWDPALPNDLFWQSPQQIAMLAYLCQEWRYGPTAGTATELVEQTMTKKLIPEVLEDLRIALQVLGDCCVSCWTQWLE</sequence>
<gene>
    <name evidence="1" type="ORF">Vretimale_5503</name>
</gene>
<name>A0A8J4LKW0_9CHLO</name>
<accession>A0A8J4LKW0</accession>
<evidence type="ECO:0000313" key="1">
    <source>
        <dbReference type="EMBL" id="GIM00362.1"/>
    </source>
</evidence>
<reference evidence="1" key="1">
    <citation type="journal article" date="2021" name="Proc. Natl. Acad. Sci. U.S.A.">
        <title>Three genomes in the algal genus Volvox reveal the fate of a haploid sex-determining region after a transition to homothallism.</title>
        <authorList>
            <person name="Yamamoto K."/>
            <person name="Hamaji T."/>
            <person name="Kawai-Toyooka H."/>
            <person name="Matsuzaki R."/>
            <person name="Takahashi F."/>
            <person name="Nishimura Y."/>
            <person name="Kawachi M."/>
            <person name="Noguchi H."/>
            <person name="Minakuchi Y."/>
            <person name="Umen J.G."/>
            <person name="Toyoda A."/>
            <person name="Nozaki H."/>
        </authorList>
    </citation>
    <scope>NUCLEOTIDE SEQUENCE</scope>
    <source>
        <strain evidence="1">NIES-3785</strain>
    </source>
</reference>
<protein>
    <submittedName>
        <fullName evidence="1">Uncharacterized protein</fullName>
    </submittedName>
</protein>
<dbReference type="EMBL" id="BNCQ01000007">
    <property type="protein sequence ID" value="GIM00362.1"/>
    <property type="molecule type" value="Genomic_DNA"/>
</dbReference>